<organism evidence="3 4">
    <name type="scientific">Aspergillus keveii</name>
    <dbReference type="NCBI Taxonomy" id="714993"/>
    <lineage>
        <taxon>Eukaryota</taxon>
        <taxon>Fungi</taxon>
        <taxon>Dikarya</taxon>
        <taxon>Ascomycota</taxon>
        <taxon>Pezizomycotina</taxon>
        <taxon>Eurotiomycetes</taxon>
        <taxon>Eurotiomycetidae</taxon>
        <taxon>Eurotiales</taxon>
        <taxon>Aspergillaceae</taxon>
        <taxon>Aspergillus</taxon>
        <taxon>Aspergillus subgen. Nidulantes</taxon>
    </lineage>
</organism>
<sequence>MGSTFFITGQEVRQAARANSHTSTTAGLAPGHIQANLIVLPSKYATDFRTLCQRNPVPCPLLAESTKPGCWSAIKSCIPSIPSTTLINQSSDLDLRRDIPRYMVYHDGELDESAEHTDLFTHWRDDDHVAFLIGCSFSFEAALCEADLAPGHIVGGMNVPMYRTTLPLNPAGVFTGGTYVVSMRVYKAQDIDHVRATTAPYASAHGEPIAWGWDAVSRLGIADVLQPEWGDCPLGPDGKELEFGPQDGGGIDCGEIVPVFWGCGVTPQEAVMRAGLQGTAMAHAPGHMLVLDCLDEVLKAQ</sequence>
<evidence type="ECO:0000313" key="3">
    <source>
        <dbReference type="EMBL" id="KAL2795534.1"/>
    </source>
</evidence>
<protein>
    <submittedName>
        <fullName evidence="3">DUF1445-domain-containing protein</fullName>
    </submittedName>
</protein>
<proteinExistence type="inferred from homology"/>
<comment type="similarity">
    <text evidence="1">Belongs to the D-glutamate cyclase family.</text>
</comment>
<dbReference type="Gene3D" id="3.40.1640.10">
    <property type="entry name" value="PSTPO5379-like"/>
    <property type="match status" value="1"/>
</dbReference>
<keyword evidence="4" id="KW-1185">Reference proteome</keyword>
<dbReference type="EMBL" id="JBFTWV010000034">
    <property type="protein sequence ID" value="KAL2795534.1"/>
    <property type="molecule type" value="Genomic_DNA"/>
</dbReference>
<dbReference type="Pfam" id="PF07286">
    <property type="entry name" value="D-Glu_cyclase"/>
    <property type="match status" value="1"/>
</dbReference>
<comment type="caution">
    <text evidence="3">The sequence shown here is derived from an EMBL/GenBank/DDBJ whole genome shotgun (WGS) entry which is preliminary data.</text>
</comment>
<dbReference type="InterPro" id="IPR038021">
    <property type="entry name" value="Putative_hydro-lyase"/>
</dbReference>
<dbReference type="InterPro" id="IPR009906">
    <property type="entry name" value="D-Glu_cyclase"/>
</dbReference>
<reference evidence="3 4" key="1">
    <citation type="submission" date="2024-07" db="EMBL/GenBank/DDBJ databases">
        <title>Section-level genome sequencing and comparative genomics of Aspergillus sections Usti and Cavernicolus.</title>
        <authorList>
            <consortium name="Lawrence Berkeley National Laboratory"/>
            <person name="Nybo J.L."/>
            <person name="Vesth T.C."/>
            <person name="Theobald S."/>
            <person name="Frisvad J.C."/>
            <person name="Larsen T.O."/>
            <person name="Kjaerboelling I."/>
            <person name="Rothschild-Mancinelli K."/>
            <person name="Lyhne E.K."/>
            <person name="Kogle M.E."/>
            <person name="Barry K."/>
            <person name="Clum A."/>
            <person name="Na H."/>
            <person name="Ledsgaard L."/>
            <person name="Lin J."/>
            <person name="Lipzen A."/>
            <person name="Kuo A."/>
            <person name="Riley R."/>
            <person name="Mondo S."/>
            <person name="Labutti K."/>
            <person name="Haridas S."/>
            <person name="Pangalinan J."/>
            <person name="Salamov A.A."/>
            <person name="Simmons B.A."/>
            <person name="Magnuson J.K."/>
            <person name="Chen J."/>
            <person name="Drula E."/>
            <person name="Henrissat B."/>
            <person name="Wiebenga A."/>
            <person name="Lubbers R.J."/>
            <person name="Gomes A.C."/>
            <person name="Makela M.R."/>
            <person name="Stajich J."/>
            <person name="Grigoriev I.V."/>
            <person name="Mortensen U.H."/>
            <person name="De Vries R.P."/>
            <person name="Baker S.E."/>
            <person name="Andersen M.R."/>
        </authorList>
    </citation>
    <scope>NUCLEOTIDE SEQUENCE [LARGE SCALE GENOMIC DNA]</scope>
    <source>
        <strain evidence="3 4">CBS 209.92</strain>
    </source>
</reference>
<dbReference type="PANTHER" id="PTHR32022:SF10">
    <property type="entry name" value="D-GLUTAMATE CYCLASE, MITOCHONDRIAL"/>
    <property type="match status" value="1"/>
</dbReference>
<evidence type="ECO:0000256" key="2">
    <source>
        <dbReference type="ARBA" id="ARBA00023239"/>
    </source>
</evidence>
<dbReference type="SUPFAM" id="SSF160920">
    <property type="entry name" value="PSTPO5379-like"/>
    <property type="match status" value="1"/>
</dbReference>
<accession>A0ABR4G925</accession>
<keyword evidence="2" id="KW-0456">Lyase</keyword>
<name>A0ABR4G925_9EURO</name>
<dbReference type="Proteomes" id="UP001610563">
    <property type="component" value="Unassembled WGS sequence"/>
</dbReference>
<dbReference type="Gene3D" id="3.30.2040.10">
    <property type="entry name" value="PSTPO5379-like domain"/>
    <property type="match status" value="1"/>
</dbReference>
<gene>
    <name evidence="3" type="ORF">BJX66DRAFT_301850</name>
</gene>
<dbReference type="PANTHER" id="PTHR32022">
    <property type="entry name" value="D-GLUTAMATE CYCLASE, MITOCHONDRIAL"/>
    <property type="match status" value="1"/>
</dbReference>
<evidence type="ECO:0000256" key="1">
    <source>
        <dbReference type="ARBA" id="ARBA00007896"/>
    </source>
</evidence>
<evidence type="ECO:0000313" key="4">
    <source>
        <dbReference type="Proteomes" id="UP001610563"/>
    </source>
</evidence>